<keyword evidence="1" id="KW-0732">Signal</keyword>
<dbReference type="GO" id="GO:0016787">
    <property type="term" value="F:hydrolase activity"/>
    <property type="evidence" value="ECO:0007669"/>
    <property type="project" value="UniProtKB-KW"/>
</dbReference>
<name>A0A1Y1ZUM9_9PLEO</name>
<dbReference type="OrthoDB" id="2141514at2759"/>
<proteinExistence type="predicted"/>
<keyword evidence="3" id="KW-1185">Reference proteome</keyword>
<dbReference type="PANTHER" id="PTHR33428:SF14">
    <property type="entry name" value="CARBOXYLESTERASE TYPE B DOMAIN-CONTAINING PROTEIN"/>
    <property type="match status" value="1"/>
</dbReference>
<dbReference type="SUPFAM" id="SSF53474">
    <property type="entry name" value="alpha/beta-Hydrolases"/>
    <property type="match status" value="1"/>
</dbReference>
<reference evidence="2 3" key="1">
    <citation type="submission" date="2016-07" db="EMBL/GenBank/DDBJ databases">
        <title>Pervasive Adenine N6-methylation of Active Genes in Fungi.</title>
        <authorList>
            <consortium name="DOE Joint Genome Institute"/>
            <person name="Mondo S.J."/>
            <person name="Dannebaum R.O."/>
            <person name="Kuo R.C."/>
            <person name="Labutti K."/>
            <person name="Haridas S."/>
            <person name="Kuo A."/>
            <person name="Salamov A."/>
            <person name="Ahrendt S.R."/>
            <person name="Lipzen A."/>
            <person name="Sullivan W."/>
            <person name="Andreopoulos W.B."/>
            <person name="Clum A."/>
            <person name="Lindquist E."/>
            <person name="Daum C."/>
            <person name="Ramamoorthy G.K."/>
            <person name="Gryganskyi A."/>
            <person name="Culley D."/>
            <person name="Magnuson J.K."/>
            <person name="James T.Y."/>
            <person name="O'Malley M.A."/>
            <person name="Stajich J.E."/>
            <person name="Spatafora J.W."/>
            <person name="Visel A."/>
            <person name="Grigoriev I.V."/>
        </authorList>
    </citation>
    <scope>NUCLEOTIDE SEQUENCE [LARGE SCALE GENOMIC DNA]</scope>
    <source>
        <strain evidence="2 3">CBS 115471</strain>
    </source>
</reference>
<keyword evidence="2" id="KW-0378">Hydrolase</keyword>
<accession>A0A1Y1ZUM9</accession>
<evidence type="ECO:0000313" key="3">
    <source>
        <dbReference type="Proteomes" id="UP000193144"/>
    </source>
</evidence>
<organism evidence="2 3">
    <name type="scientific">Clohesyomyces aquaticus</name>
    <dbReference type="NCBI Taxonomy" id="1231657"/>
    <lineage>
        <taxon>Eukaryota</taxon>
        <taxon>Fungi</taxon>
        <taxon>Dikarya</taxon>
        <taxon>Ascomycota</taxon>
        <taxon>Pezizomycotina</taxon>
        <taxon>Dothideomycetes</taxon>
        <taxon>Pleosporomycetidae</taxon>
        <taxon>Pleosporales</taxon>
        <taxon>Lindgomycetaceae</taxon>
        <taxon>Clohesyomyces</taxon>
    </lineage>
</organism>
<dbReference type="PANTHER" id="PTHR33428">
    <property type="entry name" value="CHLOROPHYLLASE-2, CHLOROPLASTIC"/>
    <property type="match status" value="1"/>
</dbReference>
<dbReference type="AlphaFoldDB" id="A0A1Y1ZUM9"/>
<dbReference type="Proteomes" id="UP000193144">
    <property type="component" value="Unassembled WGS sequence"/>
</dbReference>
<feature type="signal peptide" evidence="1">
    <location>
        <begin position="1"/>
        <end position="19"/>
    </location>
</feature>
<dbReference type="STRING" id="1231657.A0A1Y1ZUM9"/>
<sequence>MKYSFGLAAAALLLDSTLATPLEMVARQGSGSGQGPYAPGTYKTDSGLASHTIYYPKKDMGTEKMPVLVWGNGACSNQGTSNSALLQNIASYGFLAIAEGAPNGGGTSDKNTMGQAVNWIAKVAGTGAYANVDASKIMVAGFSCGGVEAMDNIWNANVKTVGVISSGLLQNQTAAKDFKKPILFVLGGSGDIAYANGERDFKALPNGTPSWKGNIPVGHGGTLGDANGGRFGKVILNWLLYTFKNQTSGLDYLKSGYKADSWQVETHQLDLLQPF</sequence>
<dbReference type="EMBL" id="MCFA01000037">
    <property type="protein sequence ID" value="ORY13938.1"/>
    <property type="molecule type" value="Genomic_DNA"/>
</dbReference>
<dbReference type="InterPro" id="IPR029058">
    <property type="entry name" value="AB_hydrolase_fold"/>
</dbReference>
<protein>
    <submittedName>
        <fullName evidence="2">Alpha/Beta hydrolase protein</fullName>
    </submittedName>
</protein>
<feature type="chain" id="PRO_5012598510" evidence="1">
    <location>
        <begin position="20"/>
        <end position="275"/>
    </location>
</feature>
<evidence type="ECO:0000313" key="2">
    <source>
        <dbReference type="EMBL" id="ORY13938.1"/>
    </source>
</evidence>
<dbReference type="Gene3D" id="3.40.50.1820">
    <property type="entry name" value="alpha/beta hydrolase"/>
    <property type="match status" value="1"/>
</dbReference>
<gene>
    <name evidence="2" type="ORF">BCR34DRAFT_623571</name>
</gene>
<comment type="caution">
    <text evidence="2">The sequence shown here is derived from an EMBL/GenBank/DDBJ whole genome shotgun (WGS) entry which is preliminary data.</text>
</comment>
<evidence type="ECO:0000256" key="1">
    <source>
        <dbReference type="SAM" id="SignalP"/>
    </source>
</evidence>